<evidence type="ECO:0000256" key="2">
    <source>
        <dbReference type="ARBA" id="ARBA00022475"/>
    </source>
</evidence>
<sequence>MSFSIWLTFLMASIFISLSPGAGAIKTMNSGMNYGFRSAIPTIFGLQLGYGIQIFIVAIGLGAIIASSTASFLIIKWGGVLYLIWLGIQKWKSAERLVTIENKVENQKKQFWQSAFVNLTNPKATVFLVALFPQFLTSNNTSHETQLLLMAATLLIVDLAVMFFYAALASHLKSFIKSEPRMKLINRVFGSFFIFAGIALAAYQKN</sequence>
<evidence type="ECO:0000313" key="7">
    <source>
        <dbReference type="EMBL" id="KKO04313.1"/>
    </source>
</evidence>
<dbReference type="InterPro" id="IPR001123">
    <property type="entry name" value="LeuE-type"/>
</dbReference>
<comment type="caution">
    <text evidence="7">The sequence shown here is derived from an EMBL/GenBank/DDBJ whole genome shotgun (WGS) entry which is preliminary data.</text>
</comment>
<name>A0A0F9VWG6_9ZZZZ</name>
<protein>
    <recommendedName>
        <fullName evidence="8">Homoserine/homoserine lactone efflux protein</fullName>
    </recommendedName>
</protein>
<keyword evidence="3 6" id="KW-0812">Transmembrane</keyword>
<keyword evidence="5 6" id="KW-0472">Membrane</keyword>
<comment type="subcellular location">
    <subcellularLocation>
        <location evidence="1">Cell membrane</location>
        <topology evidence="1">Multi-pass membrane protein</topology>
    </subcellularLocation>
</comment>
<dbReference type="Pfam" id="PF01810">
    <property type="entry name" value="LysE"/>
    <property type="match status" value="1"/>
</dbReference>
<evidence type="ECO:0008006" key="8">
    <source>
        <dbReference type="Google" id="ProtNLM"/>
    </source>
</evidence>
<feature type="transmembrane region" description="Helical" evidence="6">
    <location>
        <begin position="48"/>
        <end position="75"/>
    </location>
</feature>
<evidence type="ECO:0000256" key="3">
    <source>
        <dbReference type="ARBA" id="ARBA00022692"/>
    </source>
</evidence>
<accession>A0A0F9VWG6</accession>
<keyword evidence="2" id="KW-1003">Cell membrane</keyword>
<dbReference type="PANTHER" id="PTHR30086">
    <property type="entry name" value="ARGININE EXPORTER PROTEIN ARGO"/>
    <property type="match status" value="1"/>
</dbReference>
<dbReference type="AlphaFoldDB" id="A0A0F9VWG6"/>
<evidence type="ECO:0000256" key="1">
    <source>
        <dbReference type="ARBA" id="ARBA00004651"/>
    </source>
</evidence>
<dbReference type="GO" id="GO:0005886">
    <property type="term" value="C:plasma membrane"/>
    <property type="evidence" value="ECO:0007669"/>
    <property type="project" value="UniProtKB-SubCell"/>
</dbReference>
<dbReference type="EMBL" id="LAZR01000023">
    <property type="protein sequence ID" value="KKO04313.1"/>
    <property type="molecule type" value="Genomic_DNA"/>
</dbReference>
<proteinExistence type="predicted"/>
<reference evidence="7" key="1">
    <citation type="journal article" date="2015" name="Nature">
        <title>Complex archaea that bridge the gap between prokaryotes and eukaryotes.</title>
        <authorList>
            <person name="Spang A."/>
            <person name="Saw J.H."/>
            <person name="Jorgensen S.L."/>
            <person name="Zaremba-Niedzwiedzka K."/>
            <person name="Martijn J."/>
            <person name="Lind A.E."/>
            <person name="van Eijk R."/>
            <person name="Schleper C."/>
            <person name="Guy L."/>
            <person name="Ettema T.J."/>
        </authorList>
    </citation>
    <scope>NUCLEOTIDE SEQUENCE</scope>
</reference>
<dbReference type="PIRSF" id="PIRSF006324">
    <property type="entry name" value="LeuE"/>
    <property type="match status" value="1"/>
</dbReference>
<dbReference type="GO" id="GO:0042970">
    <property type="term" value="F:homoserine transmembrane transporter activity"/>
    <property type="evidence" value="ECO:0007669"/>
    <property type="project" value="TreeGrafter"/>
</dbReference>
<gene>
    <name evidence="7" type="ORF">LCGC14_0086710</name>
</gene>
<dbReference type="PANTHER" id="PTHR30086:SF14">
    <property type="entry name" value="HOMOSERINE_HOMOSERINE LACTONE EFFLUX PROTEIN"/>
    <property type="match status" value="1"/>
</dbReference>
<evidence type="ECO:0000256" key="4">
    <source>
        <dbReference type="ARBA" id="ARBA00022989"/>
    </source>
</evidence>
<feature type="transmembrane region" description="Helical" evidence="6">
    <location>
        <begin position="148"/>
        <end position="172"/>
    </location>
</feature>
<keyword evidence="4 6" id="KW-1133">Transmembrane helix</keyword>
<dbReference type="NCBIfam" id="NF007812">
    <property type="entry name" value="PRK10520.1"/>
    <property type="match status" value="1"/>
</dbReference>
<organism evidence="7">
    <name type="scientific">marine sediment metagenome</name>
    <dbReference type="NCBI Taxonomy" id="412755"/>
    <lineage>
        <taxon>unclassified sequences</taxon>
        <taxon>metagenomes</taxon>
        <taxon>ecological metagenomes</taxon>
    </lineage>
</organism>
<feature type="transmembrane region" description="Helical" evidence="6">
    <location>
        <begin position="184"/>
        <end position="203"/>
    </location>
</feature>
<evidence type="ECO:0000256" key="6">
    <source>
        <dbReference type="SAM" id="Phobius"/>
    </source>
</evidence>
<evidence type="ECO:0000256" key="5">
    <source>
        <dbReference type="ARBA" id="ARBA00023136"/>
    </source>
</evidence>